<sequence length="89" mass="9630">MDDRRRAGLRGTLWQAPSADEAIALAEAEARTYAADNGVGYLGLAQSYRLDSPPGAGAEVFSLLRGSPLEPNAYLDAFFDTGTEYQQHH</sequence>
<organism evidence="1 2">
    <name type="scientific">Kitasatospora cinereorecta</name>
    <dbReference type="NCBI Taxonomy" id="285560"/>
    <lineage>
        <taxon>Bacteria</taxon>
        <taxon>Bacillati</taxon>
        <taxon>Actinomycetota</taxon>
        <taxon>Actinomycetes</taxon>
        <taxon>Kitasatosporales</taxon>
        <taxon>Streptomycetaceae</taxon>
        <taxon>Kitasatospora</taxon>
    </lineage>
</organism>
<evidence type="ECO:0000313" key="2">
    <source>
        <dbReference type="Proteomes" id="UP001596066"/>
    </source>
</evidence>
<dbReference type="Proteomes" id="UP001596066">
    <property type="component" value="Unassembled WGS sequence"/>
</dbReference>
<gene>
    <name evidence="1" type="ORF">ACFPZF_38330</name>
</gene>
<proteinExistence type="predicted"/>
<dbReference type="EMBL" id="JBHSOC010000139">
    <property type="protein sequence ID" value="MFC5647182.1"/>
    <property type="molecule type" value="Genomic_DNA"/>
</dbReference>
<name>A0ABW0VN65_9ACTN</name>
<reference evidence="2" key="1">
    <citation type="journal article" date="2019" name="Int. J. Syst. Evol. Microbiol.">
        <title>The Global Catalogue of Microorganisms (GCM) 10K type strain sequencing project: providing services to taxonomists for standard genome sequencing and annotation.</title>
        <authorList>
            <consortium name="The Broad Institute Genomics Platform"/>
            <consortium name="The Broad Institute Genome Sequencing Center for Infectious Disease"/>
            <person name="Wu L."/>
            <person name="Ma J."/>
        </authorList>
    </citation>
    <scope>NUCLEOTIDE SEQUENCE [LARGE SCALE GENOMIC DNA]</scope>
    <source>
        <strain evidence="2">CGMCC 4.1622</strain>
    </source>
</reference>
<dbReference type="RefSeq" id="WP_346144673.1">
    <property type="nucleotide sequence ID" value="NZ_BAAAUA010000018.1"/>
</dbReference>
<accession>A0ABW0VN65</accession>
<keyword evidence="2" id="KW-1185">Reference proteome</keyword>
<evidence type="ECO:0000313" key="1">
    <source>
        <dbReference type="EMBL" id="MFC5647182.1"/>
    </source>
</evidence>
<protein>
    <submittedName>
        <fullName evidence="1">Uncharacterized protein</fullName>
    </submittedName>
</protein>
<comment type="caution">
    <text evidence="1">The sequence shown here is derived from an EMBL/GenBank/DDBJ whole genome shotgun (WGS) entry which is preliminary data.</text>
</comment>